<keyword evidence="5" id="KW-1185">Reference proteome</keyword>
<dbReference type="AlphaFoldDB" id="A0A543NMY6"/>
<dbReference type="InterPro" id="IPR046342">
    <property type="entry name" value="CBS_dom_sf"/>
</dbReference>
<dbReference type="SMART" id="SM00116">
    <property type="entry name" value="CBS"/>
    <property type="match status" value="2"/>
</dbReference>
<dbReference type="InterPro" id="IPR051257">
    <property type="entry name" value="Diverse_CBS-Domain"/>
</dbReference>
<dbReference type="PROSITE" id="PS51371">
    <property type="entry name" value="CBS"/>
    <property type="match status" value="2"/>
</dbReference>
<feature type="domain" description="CBS" evidence="3">
    <location>
        <begin position="72"/>
        <end position="130"/>
    </location>
</feature>
<dbReference type="OrthoDB" id="9789996at2"/>
<evidence type="ECO:0000313" key="5">
    <source>
        <dbReference type="Proteomes" id="UP000317422"/>
    </source>
</evidence>
<feature type="domain" description="CBS" evidence="3">
    <location>
        <begin position="8"/>
        <end position="65"/>
    </location>
</feature>
<reference evidence="4 5" key="1">
    <citation type="submission" date="2019-06" db="EMBL/GenBank/DDBJ databases">
        <title>Sequencing the genomes of 1000 actinobacteria strains.</title>
        <authorList>
            <person name="Klenk H.-P."/>
        </authorList>
    </citation>
    <scope>NUCLEOTIDE SEQUENCE [LARGE SCALE GENOMIC DNA]</scope>
    <source>
        <strain evidence="4 5">DSM 45015</strain>
    </source>
</reference>
<accession>A0A543NMY6</accession>
<evidence type="ECO:0000256" key="2">
    <source>
        <dbReference type="PROSITE-ProRule" id="PRU00703"/>
    </source>
</evidence>
<dbReference type="Proteomes" id="UP000317422">
    <property type="component" value="Unassembled WGS sequence"/>
</dbReference>
<proteinExistence type="predicted"/>
<gene>
    <name evidence="4" type="ORF">FHX37_3156</name>
</gene>
<dbReference type="InterPro" id="IPR000644">
    <property type="entry name" value="CBS_dom"/>
</dbReference>
<dbReference type="PANTHER" id="PTHR43080:SF2">
    <property type="entry name" value="CBS DOMAIN-CONTAINING PROTEIN"/>
    <property type="match status" value="1"/>
</dbReference>
<evidence type="ECO:0000256" key="1">
    <source>
        <dbReference type="ARBA" id="ARBA00023122"/>
    </source>
</evidence>
<dbReference type="RefSeq" id="WP_141924560.1">
    <property type="nucleotide sequence ID" value="NZ_VFQC01000001.1"/>
</dbReference>
<evidence type="ECO:0000313" key="4">
    <source>
        <dbReference type="EMBL" id="TQN33157.1"/>
    </source>
</evidence>
<dbReference type="CDD" id="cd04622">
    <property type="entry name" value="CBS_pair_HRP1_like"/>
    <property type="match status" value="1"/>
</dbReference>
<dbReference type="Gene3D" id="3.10.580.10">
    <property type="entry name" value="CBS-domain"/>
    <property type="match status" value="1"/>
</dbReference>
<dbReference type="SUPFAM" id="SSF54631">
    <property type="entry name" value="CBS-domain pair"/>
    <property type="match status" value="1"/>
</dbReference>
<evidence type="ECO:0000259" key="3">
    <source>
        <dbReference type="PROSITE" id="PS51371"/>
    </source>
</evidence>
<name>A0A543NMY6_9ACTN</name>
<organism evidence="4 5">
    <name type="scientific">Haloactinospora alba</name>
    <dbReference type="NCBI Taxonomy" id="405555"/>
    <lineage>
        <taxon>Bacteria</taxon>
        <taxon>Bacillati</taxon>
        <taxon>Actinomycetota</taxon>
        <taxon>Actinomycetes</taxon>
        <taxon>Streptosporangiales</taxon>
        <taxon>Nocardiopsidaceae</taxon>
        <taxon>Haloactinospora</taxon>
    </lineage>
</organism>
<comment type="caution">
    <text evidence="4">The sequence shown here is derived from an EMBL/GenBank/DDBJ whole genome shotgun (WGS) entry which is preliminary data.</text>
</comment>
<dbReference type="Pfam" id="PF00571">
    <property type="entry name" value="CBS"/>
    <property type="match status" value="2"/>
</dbReference>
<protein>
    <submittedName>
        <fullName evidence="4">CBS domain protein</fullName>
    </submittedName>
</protein>
<keyword evidence="1 2" id="KW-0129">CBS domain</keyword>
<dbReference type="PANTHER" id="PTHR43080">
    <property type="entry name" value="CBS DOMAIN-CONTAINING PROTEIN CBSX3, MITOCHONDRIAL"/>
    <property type="match status" value="1"/>
</dbReference>
<sequence>MTAVRELMTRDPACVETDQTLQEAAEIMSRLGVGALPICGPDRKIKGVLTDRDLVVRALAEGKSLSTTAGELNQGEAVTVGADDPAEELFATMTQYQVKRLPVIDGQMLVGIVTIADAAKALSSPTVGQLTDALSTA</sequence>
<dbReference type="EMBL" id="VFQC01000001">
    <property type="protein sequence ID" value="TQN33157.1"/>
    <property type="molecule type" value="Genomic_DNA"/>
</dbReference>